<dbReference type="SUPFAM" id="SSF51445">
    <property type="entry name" value="(Trans)glycosidases"/>
    <property type="match status" value="1"/>
</dbReference>
<proteinExistence type="predicted"/>
<dbReference type="PROSITE" id="PS51257">
    <property type="entry name" value="PROKAR_LIPOPROTEIN"/>
    <property type="match status" value="1"/>
</dbReference>
<evidence type="ECO:0000313" key="3">
    <source>
        <dbReference type="Proteomes" id="UP000515292"/>
    </source>
</evidence>
<dbReference type="PANTHER" id="PTHR46145">
    <property type="entry name" value="HEPARANASE"/>
    <property type="match status" value="1"/>
</dbReference>
<evidence type="ECO:0000313" key="2">
    <source>
        <dbReference type="EMBL" id="QMW22795.1"/>
    </source>
</evidence>
<feature type="signal peptide" evidence="1">
    <location>
        <begin position="1"/>
        <end position="23"/>
    </location>
</feature>
<feature type="chain" id="PRO_5028819202" evidence="1">
    <location>
        <begin position="24"/>
        <end position="505"/>
    </location>
</feature>
<dbReference type="RefSeq" id="WP_182296030.1">
    <property type="nucleotide sequence ID" value="NZ_CP059851.1"/>
</dbReference>
<keyword evidence="3" id="KW-1185">Reference proteome</keyword>
<name>A0A7G5IHF3_9SPHN</name>
<gene>
    <name evidence="2" type="ORF">H3309_16090</name>
</gene>
<dbReference type="InterPro" id="IPR017853">
    <property type="entry name" value="GH"/>
</dbReference>
<dbReference type="Gene3D" id="3.20.20.80">
    <property type="entry name" value="Glycosidases"/>
    <property type="match status" value="1"/>
</dbReference>
<dbReference type="AlphaFoldDB" id="A0A7G5IHF3"/>
<sequence length="505" mass="53837">MMGQRTLTLMAAALLACALPAKATVMPPALDPSTLPATGTVHPRFQSYNIEMVEVTGGRFWKPYRLGPPASPEDRYAYRPPLDLANPRLVRLAAALGPAIVRVSGTWANRTWFQAQPGTTRPPGFDQTLTMAQLAGLARFLRATDGELLLSFAGVPRLPDGRWDPAQMQALVAASRRAGIRLIAGHYLNEPNLVHLTGTPKGYSANEFARDSDLFATAFRRAAPGALVLAPDAVGQGPAIEALARAANQPVLGVEAMMAPMRVTVDAVAYHHYGGVSERCATSGPLALTAASAFDPAFLARTDATAAYYAALRDRFAPGAPLWLTEVAQAACGGSRWAATFADTPRYIDQMGRLARAGVQVILHNTLAASDYALLDERDFAPRPNYWAALLWARLMDRRVLTTDHPSPTLRLYAHCLKGRRGGVALVAVNLEAEPRTIALAQRAEIYALADADTGRAVTLNGTRLALGPRDALPALNAVGADALTVAPRGVSFAVVPDAGNRACR</sequence>
<organism evidence="2 3">
    <name type="scientific">Sandaracinobacteroides saxicola</name>
    <dbReference type="NCBI Taxonomy" id="2759707"/>
    <lineage>
        <taxon>Bacteria</taxon>
        <taxon>Pseudomonadati</taxon>
        <taxon>Pseudomonadota</taxon>
        <taxon>Alphaproteobacteria</taxon>
        <taxon>Sphingomonadales</taxon>
        <taxon>Sphingosinicellaceae</taxon>
        <taxon>Sandaracinobacteroides</taxon>
    </lineage>
</organism>
<protein>
    <submittedName>
        <fullName evidence="2">Uncharacterized protein</fullName>
    </submittedName>
</protein>
<keyword evidence="1" id="KW-0732">Signal</keyword>
<accession>A0A7G5IHF3</accession>
<reference evidence="2 3" key="1">
    <citation type="submission" date="2020-07" db="EMBL/GenBank/DDBJ databases">
        <title>Complete genome sequence for Sandaracinobacter sp. M6.</title>
        <authorList>
            <person name="Tang Y."/>
            <person name="Liu Q."/>
            <person name="Guo Z."/>
            <person name="Lei P."/>
            <person name="Huang B."/>
        </authorList>
    </citation>
    <scope>NUCLEOTIDE SEQUENCE [LARGE SCALE GENOMIC DNA]</scope>
    <source>
        <strain evidence="2 3">M6</strain>
    </source>
</reference>
<dbReference type="Proteomes" id="UP000515292">
    <property type="component" value="Chromosome"/>
</dbReference>
<evidence type="ECO:0000256" key="1">
    <source>
        <dbReference type="SAM" id="SignalP"/>
    </source>
</evidence>
<dbReference type="KEGG" id="sand:H3309_16090"/>
<dbReference type="EMBL" id="CP059851">
    <property type="protein sequence ID" value="QMW22795.1"/>
    <property type="molecule type" value="Genomic_DNA"/>
</dbReference>
<dbReference type="PANTHER" id="PTHR46145:SF4">
    <property type="entry name" value="HEPARANASE"/>
    <property type="match status" value="1"/>
</dbReference>